<evidence type="ECO:0000313" key="2">
    <source>
        <dbReference type="EMBL" id="GHH37731.1"/>
    </source>
</evidence>
<dbReference type="Proteomes" id="UP000605568">
    <property type="component" value="Unassembled WGS sequence"/>
</dbReference>
<protein>
    <recommendedName>
        <fullName evidence="4">Peptidase inhibitor family I36</fullName>
    </recommendedName>
</protein>
<keyword evidence="3" id="KW-1185">Reference proteome</keyword>
<proteinExistence type="predicted"/>
<organism evidence="2 3">
    <name type="scientific">Lentzea cavernae</name>
    <dbReference type="NCBI Taxonomy" id="2020703"/>
    <lineage>
        <taxon>Bacteria</taxon>
        <taxon>Bacillati</taxon>
        <taxon>Actinomycetota</taxon>
        <taxon>Actinomycetes</taxon>
        <taxon>Pseudonocardiales</taxon>
        <taxon>Pseudonocardiaceae</taxon>
        <taxon>Lentzea</taxon>
    </lineage>
</organism>
<name>A0ABQ3MBR3_9PSEU</name>
<evidence type="ECO:0000256" key="1">
    <source>
        <dbReference type="SAM" id="SignalP"/>
    </source>
</evidence>
<evidence type="ECO:0000313" key="3">
    <source>
        <dbReference type="Proteomes" id="UP000605568"/>
    </source>
</evidence>
<dbReference type="RefSeq" id="WP_191298191.1">
    <property type="nucleotide sequence ID" value="NZ_BNAR01000003.1"/>
</dbReference>
<keyword evidence="1" id="KW-0732">Signal</keyword>
<accession>A0ABQ3MBR3</accession>
<comment type="caution">
    <text evidence="2">The sequence shown here is derived from an EMBL/GenBank/DDBJ whole genome shotgun (WGS) entry which is preliminary data.</text>
</comment>
<dbReference type="EMBL" id="BNAR01000003">
    <property type="protein sequence ID" value="GHH37731.1"/>
    <property type="molecule type" value="Genomic_DNA"/>
</dbReference>
<feature type="chain" id="PRO_5045747790" description="Peptidase inhibitor family I36" evidence="1">
    <location>
        <begin position="26"/>
        <end position="127"/>
    </location>
</feature>
<feature type="signal peptide" evidence="1">
    <location>
        <begin position="1"/>
        <end position="25"/>
    </location>
</feature>
<gene>
    <name evidence="2" type="ORF">GCM10017774_26960</name>
</gene>
<sequence length="127" mass="13571">MIRRLASLALATGAAMALLSAPAGATTVDSIPASVLACHNADAPTSGGGWVHGKGWGDCKQSVDVFVQRFGWSWEIYAEAHYNGPGSAVASYNCSGTGHYSYRTLVQWYEGSANPRRAISEERRFNC</sequence>
<reference evidence="3" key="1">
    <citation type="journal article" date="2019" name="Int. J. Syst. Evol. Microbiol.">
        <title>The Global Catalogue of Microorganisms (GCM) 10K type strain sequencing project: providing services to taxonomists for standard genome sequencing and annotation.</title>
        <authorList>
            <consortium name="The Broad Institute Genomics Platform"/>
            <consortium name="The Broad Institute Genome Sequencing Center for Infectious Disease"/>
            <person name="Wu L."/>
            <person name="Ma J."/>
        </authorList>
    </citation>
    <scope>NUCLEOTIDE SEQUENCE [LARGE SCALE GENOMIC DNA]</scope>
    <source>
        <strain evidence="3">CGMCC 4.7367</strain>
    </source>
</reference>
<evidence type="ECO:0008006" key="4">
    <source>
        <dbReference type="Google" id="ProtNLM"/>
    </source>
</evidence>